<proteinExistence type="predicted"/>
<dbReference type="AlphaFoldDB" id="A0A6C0LBA3"/>
<organism evidence="2">
    <name type="scientific">viral metagenome</name>
    <dbReference type="NCBI Taxonomy" id="1070528"/>
    <lineage>
        <taxon>unclassified sequences</taxon>
        <taxon>metagenomes</taxon>
        <taxon>organismal metagenomes</taxon>
    </lineage>
</organism>
<name>A0A6C0LBA3_9ZZZZ</name>
<protein>
    <submittedName>
        <fullName evidence="2">Uncharacterized protein</fullName>
    </submittedName>
</protein>
<feature type="transmembrane region" description="Helical" evidence="1">
    <location>
        <begin position="38"/>
        <end position="59"/>
    </location>
</feature>
<keyword evidence="1" id="KW-0472">Membrane</keyword>
<evidence type="ECO:0000256" key="1">
    <source>
        <dbReference type="SAM" id="Phobius"/>
    </source>
</evidence>
<accession>A0A6C0LBA3</accession>
<dbReference type="EMBL" id="MN740446">
    <property type="protein sequence ID" value="QHU26961.1"/>
    <property type="molecule type" value="Genomic_DNA"/>
</dbReference>
<evidence type="ECO:0000313" key="2">
    <source>
        <dbReference type="EMBL" id="QHU26961.1"/>
    </source>
</evidence>
<keyword evidence="1" id="KW-1133">Transmembrane helix</keyword>
<reference evidence="2" key="1">
    <citation type="journal article" date="2020" name="Nature">
        <title>Giant virus diversity and host interactions through global metagenomics.</title>
        <authorList>
            <person name="Schulz F."/>
            <person name="Roux S."/>
            <person name="Paez-Espino D."/>
            <person name="Jungbluth S."/>
            <person name="Walsh D.A."/>
            <person name="Denef V.J."/>
            <person name="McMahon K.D."/>
            <person name="Konstantinidis K.T."/>
            <person name="Eloe-Fadrosh E.A."/>
            <person name="Kyrpides N.C."/>
            <person name="Woyke T."/>
        </authorList>
    </citation>
    <scope>NUCLEOTIDE SEQUENCE</scope>
    <source>
        <strain evidence="2">GVMAG-M-3300027759-42</strain>
    </source>
</reference>
<sequence length="60" mass="6863">MYGTIAKPSDFESYVSLNQLDNLDEPEKSEYCINACNIAGCILVSTIIYGLFFYLVYYVF</sequence>
<keyword evidence="1" id="KW-0812">Transmembrane</keyword>